<accession>A0A0F9BBH9</accession>
<protein>
    <submittedName>
        <fullName evidence="1">Uncharacterized protein</fullName>
    </submittedName>
</protein>
<evidence type="ECO:0000313" key="1">
    <source>
        <dbReference type="EMBL" id="KKL19065.1"/>
    </source>
</evidence>
<dbReference type="EMBL" id="LAZR01038623">
    <property type="protein sequence ID" value="KKL19065.1"/>
    <property type="molecule type" value="Genomic_DNA"/>
</dbReference>
<comment type="caution">
    <text evidence="1">The sequence shown here is derived from an EMBL/GenBank/DDBJ whole genome shotgun (WGS) entry which is preliminary data.</text>
</comment>
<reference evidence="1" key="1">
    <citation type="journal article" date="2015" name="Nature">
        <title>Complex archaea that bridge the gap between prokaryotes and eukaryotes.</title>
        <authorList>
            <person name="Spang A."/>
            <person name="Saw J.H."/>
            <person name="Jorgensen S.L."/>
            <person name="Zaremba-Niedzwiedzka K."/>
            <person name="Martijn J."/>
            <person name="Lind A.E."/>
            <person name="van Eijk R."/>
            <person name="Schleper C."/>
            <person name="Guy L."/>
            <person name="Ettema T.J."/>
        </authorList>
    </citation>
    <scope>NUCLEOTIDE SEQUENCE</scope>
</reference>
<gene>
    <name evidence="1" type="ORF">LCGC14_2469190</name>
</gene>
<dbReference type="AlphaFoldDB" id="A0A0F9BBH9"/>
<organism evidence="1">
    <name type="scientific">marine sediment metagenome</name>
    <dbReference type="NCBI Taxonomy" id="412755"/>
    <lineage>
        <taxon>unclassified sequences</taxon>
        <taxon>metagenomes</taxon>
        <taxon>ecological metagenomes</taxon>
    </lineage>
</organism>
<proteinExistence type="predicted"/>
<sequence>MKSFNIQGLIHGDGQIFRCICVPSICRTSHLSVLGNVCTCALKLYPQIVLGSVRMCVQGLKLESFLGLGVDAVLVLFW</sequence>
<name>A0A0F9BBH9_9ZZZZ</name>